<name>A0A0N9W0D1_PSEFL</name>
<dbReference type="AlphaFoldDB" id="A0A0N9W0D1"/>
<accession>A0A0N9W0D1</accession>
<dbReference type="EMBL" id="CP012830">
    <property type="protein sequence ID" value="ALI04720.1"/>
    <property type="molecule type" value="Genomic_DNA"/>
</dbReference>
<evidence type="ECO:0008006" key="3">
    <source>
        <dbReference type="Google" id="ProtNLM"/>
    </source>
</evidence>
<evidence type="ECO:0000313" key="1">
    <source>
        <dbReference type="EMBL" id="ALI04720.1"/>
    </source>
</evidence>
<dbReference type="Proteomes" id="UP000066487">
    <property type="component" value="Chromosome"/>
</dbReference>
<sequence>MTLSKGNIIKLIDVDRATVVLSDWLSSREAAPGDIAEVEEISMGEAGCIVRLLCEPHAGFLEWRASYFEAGLTYEVLRSYPNDVPS</sequence>
<proteinExistence type="predicted"/>
<evidence type="ECO:0000313" key="2">
    <source>
        <dbReference type="Proteomes" id="UP000066487"/>
    </source>
</evidence>
<gene>
    <name evidence="1" type="ORF">AO353_28045</name>
</gene>
<dbReference type="RefSeq" id="WP_054597904.1">
    <property type="nucleotide sequence ID" value="NZ_CP012830.1"/>
</dbReference>
<reference evidence="1 2" key="2">
    <citation type="journal article" date="2018" name="Nature">
        <title>Mutant phenotypes for thousands of bacterial genes of unknown function.</title>
        <authorList>
            <person name="Price M.N."/>
            <person name="Wetmore K.M."/>
            <person name="Waters R.J."/>
            <person name="Callaghan M."/>
            <person name="Ray J."/>
            <person name="Liu H."/>
            <person name="Kuehl J.V."/>
            <person name="Melnyk R.A."/>
            <person name="Lamson J.S."/>
            <person name="Suh Y."/>
            <person name="Carlson H.K."/>
            <person name="Esquivel Z."/>
            <person name="Sadeeshkumar H."/>
            <person name="Chakraborty R."/>
            <person name="Zane G.M."/>
            <person name="Rubin B.E."/>
            <person name="Wall J.D."/>
            <person name="Visel A."/>
            <person name="Bristow J."/>
            <person name="Blow M.J."/>
            <person name="Arkin A.P."/>
            <person name="Deutschbauer A.M."/>
        </authorList>
    </citation>
    <scope>NUCLEOTIDE SEQUENCE [LARGE SCALE GENOMIC DNA]</scope>
    <source>
        <strain evidence="1 2">FW300-N2E3</strain>
    </source>
</reference>
<organism evidence="1 2">
    <name type="scientific">Pseudomonas fluorescens</name>
    <dbReference type="NCBI Taxonomy" id="294"/>
    <lineage>
        <taxon>Bacteria</taxon>
        <taxon>Pseudomonadati</taxon>
        <taxon>Pseudomonadota</taxon>
        <taxon>Gammaproteobacteria</taxon>
        <taxon>Pseudomonadales</taxon>
        <taxon>Pseudomonadaceae</taxon>
        <taxon>Pseudomonas</taxon>
    </lineage>
</organism>
<protein>
    <recommendedName>
        <fullName evidence="3">DUF4926 domain-containing protein</fullName>
    </recommendedName>
</protein>
<reference evidence="2" key="1">
    <citation type="submission" date="2015-09" db="EMBL/GenBank/DDBJ databases">
        <title>Whole genome sequence of Pseudomonas fluorescens FW300-N2E3.</title>
        <authorList>
            <person name="Ray J."/>
            <person name="Melnyk R."/>
            <person name="Deutschbauer A."/>
        </authorList>
    </citation>
    <scope>NUCLEOTIDE SEQUENCE [LARGE SCALE GENOMIC DNA]</scope>
    <source>
        <strain evidence="2">FW300-N2E3</strain>
    </source>
</reference>
<dbReference type="OrthoDB" id="6903431at2"/>